<feature type="compositionally biased region" description="Polar residues" evidence="1">
    <location>
        <begin position="161"/>
        <end position="176"/>
    </location>
</feature>
<feature type="compositionally biased region" description="Basic and acidic residues" evidence="1">
    <location>
        <begin position="99"/>
        <end position="117"/>
    </location>
</feature>
<accession>A0A401IPA2</accession>
<evidence type="ECO:0000256" key="2">
    <source>
        <dbReference type="SAM" id="Phobius"/>
    </source>
</evidence>
<dbReference type="EMBL" id="BFCE01000002">
    <property type="protein sequence ID" value="GBG35443.1"/>
    <property type="molecule type" value="Genomic_DNA"/>
</dbReference>
<keyword evidence="2" id="KW-0472">Membrane</keyword>
<proteinExistence type="predicted"/>
<feature type="compositionally biased region" description="Polar residues" evidence="1">
    <location>
        <begin position="89"/>
        <end position="98"/>
    </location>
</feature>
<sequence length="313" mass="35861">MVPFFSCVSIIATAALKKCPNSVFTIHLLKCPRKESRRTKPVLSFLTPPFFLSPHISTTCTHGFPEYLRMVSLENGGDQTPAQRKRTAWSKTVINSREMQQRKRTEEENGKEQKAEPTHSTSLPRKKHEETVLANANKDRRLRPDREKAMEKSPGDEKQLGENNLSITPSLVSSFPESEESIITVDETQEECQTIQIIMDCYTPEDEKRSAGLARCVPNQPSSPNSTNEDQERNLLFGAKQKRQWLSLRRRNCPKESTISPLRRAITMRERRRMTNESRNLWNRMTPNMKMRIVVTLIVAGIKITAILLISLL</sequence>
<comment type="caution">
    <text evidence="3">The sequence shown here is derived from an EMBL/GenBank/DDBJ whole genome shotgun (WGS) entry which is preliminary data.</text>
</comment>
<reference evidence="3" key="1">
    <citation type="journal article" date="2018" name="J. Virol.">
        <title>Crustacean Genome Exploration Reveals the Evolutionary Origin of White Spot Syndrome Virus.</title>
        <authorList>
            <person name="Kawato S."/>
            <person name="Shitara A."/>
            <person name="Wang Y."/>
            <person name="Nozaki R."/>
            <person name="Kondo H."/>
            <person name="Hirono I."/>
        </authorList>
    </citation>
    <scope>NUCLEOTIDE SEQUENCE</scope>
    <source>
        <strain evidence="3">Mikawa-1</strain>
    </source>
</reference>
<organism evidence="3">
    <name type="scientific">Metapenaeus ensis nimavirus</name>
    <dbReference type="NCBI Taxonomy" id="2133794"/>
    <lineage>
        <taxon>Viruses</taxon>
        <taxon>Viruses incertae sedis</taxon>
        <taxon>Naldaviricetes</taxon>
        <taxon>Nimaviridae</taxon>
    </lineage>
</organism>
<name>A0A401IPA2_9VIRU</name>
<keyword evidence="2" id="KW-1133">Transmembrane helix</keyword>
<feature type="transmembrane region" description="Helical" evidence="2">
    <location>
        <begin position="293"/>
        <end position="312"/>
    </location>
</feature>
<feature type="compositionally biased region" description="Basic and acidic residues" evidence="1">
    <location>
        <begin position="127"/>
        <end position="160"/>
    </location>
</feature>
<feature type="region of interest" description="Disordered" evidence="1">
    <location>
        <begin position="76"/>
        <end position="178"/>
    </location>
</feature>
<evidence type="ECO:0000313" key="3">
    <source>
        <dbReference type="EMBL" id="GBG35443.1"/>
    </source>
</evidence>
<evidence type="ECO:0000256" key="1">
    <source>
        <dbReference type="SAM" id="MobiDB-lite"/>
    </source>
</evidence>
<protein>
    <submittedName>
        <fullName evidence="3">Wsv025-like protein</fullName>
    </submittedName>
</protein>
<keyword evidence="2" id="KW-0812">Transmembrane</keyword>